<dbReference type="Proteomes" id="UP000663720">
    <property type="component" value="Chromosome"/>
</dbReference>
<name>A0A975B512_9BACT</name>
<dbReference type="KEGG" id="dli:dnl_11500"/>
<reference evidence="1" key="1">
    <citation type="journal article" date="2021" name="Microb. Physiol.">
        <title>Proteogenomic Insights into the Physiology of Marine, Sulfate-Reducing, Filamentous Desulfonema limicola and Desulfonema magnum.</title>
        <authorList>
            <person name="Schnaars V."/>
            <person name="Wohlbrand L."/>
            <person name="Scheve S."/>
            <person name="Hinrichs C."/>
            <person name="Reinhardt R."/>
            <person name="Rabus R."/>
        </authorList>
    </citation>
    <scope>NUCLEOTIDE SEQUENCE</scope>
    <source>
        <strain evidence="1">5ac10</strain>
    </source>
</reference>
<evidence type="ECO:0000313" key="1">
    <source>
        <dbReference type="EMBL" id="QTA78903.1"/>
    </source>
</evidence>
<dbReference type="AlphaFoldDB" id="A0A975B512"/>
<dbReference type="EMBL" id="CP061799">
    <property type="protein sequence ID" value="QTA78903.1"/>
    <property type="molecule type" value="Genomic_DNA"/>
</dbReference>
<keyword evidence="2" id="KW-1185">Reference proteome</keyword>
<protein>
    <submittedName>
        <fullName evidence="1">Uncharacterized protein</fullName>
    </submittedName>
</protein>
<accession>A0A975B512</accession>
<proteinExistence type="predicted"/>
<gene>
    <name evidence="1" type="ORF">dnl_11500</name>
</gene>
<organism evidence="1 2">
    <name type="scientific">Desulfonema limicola</name>
    <dbReference type="NCBI Taxonomy" id="45656"/>
    <lineage>
        <taxon>Bacteria</taxon>
        <taxon>Pseudomonadati</taxon>
        <taxon>Thermodesulfobacteriota</taxon>
        <taxon>Desulfobacteria</taxon>
        <taxon>Desulfobacterales</taxon>
        <taxon>Desulfococcaceae</taxon>
        <taxon>Desulfonema</taxon>
    </lineage>
</organism>
<evidence type="ECO:0000313" key="2">
    <source>
        <dbReference type="Proteomes" id="UP000663720"/>
    </source>
</evidence>
<sequence length="58" mass="6728">MTIPGFKTCFKQSGKTLEPDRDYLKRQFAVKIPAATFIAFILRMKTTFVTAINCYLEY</sequence>